<dbReference type="RefSeq" id="WP_307066610.1">
    <property type="nucleotide sequence ID" value="NZ_JAUSUP010000001.1"/>
</dbReference>
<comment type="caution">
    <text evidence="3">The sequence shown here is derived from an EMBL/GenBank/DDBJ whole genome shotgun (WGS) entry which is preliminary data.</text>
</comment>
<proteinExistence type="predicted"/>
<keyword evidence="2" id="KW-0472">Membrane</keyword>
<evidence type="ECO:0000313" key="3">
    <source>
        <dbReference type="EMBL" id="MDQ0351163.1"/>
    </source>
</evidence>
<evidence type="ECO:0008006" key="5">
    <source>
        <dbReference type="Google" id="ProtNLM"/>
    </source>
</evidence>
<evidence type="ECO:0000313" key="4">
    <source>
        <dbReference type="Proteomes" id="UP001236723"/>
    </source>
</evidence>
<keyword evidence="4" id="KW-1185">Reference proteome</keyword>
<name>A0ABU0DS63_9BACI</name>
<accession>A0ABU0DS63</accession>
<organism evidence="3 4">
    <name type="scientific">Alkalibacillus filiformis</name>
    <dbReference type="NCBI Taxonomy" id="200990"/>
    <lineage>
        <taxon>Bacteria</taxon>
        <taxon>Bacillati</taxon>
        <taxon>Bacillota</taxon>
        <taxon>Bacilli</taxon>
        <taxon>Bacillales</taxon>
        <taxon>Bacillaceae</taxon>
        <taxon>Alkalibacillus</taxon>
    </lineage>
</organism>
<reference evidence="3 4" key="1">
    <citation type="submission" date="2023-07" db="EMBL/GenBank/DDBJ databases">
        <title>Genomic Encyclopedia of Type Strains, Phase IV (KMG-IV): sequencing the most valuable type-strain genomes for metagenomic binning, comparative biology and taxonomic classification.</title>
        <authorList>
            <person name="Goeker M."/>
        </authorList>
    </citation>
    <scope>NUCLEOTIDE SEQUENCE [LARGE SCALE GENOMIC DNA]</scope>
    <source>
        <strain evidence="3 4">DSM 15448</strain>
    </source>
</reference>
<evidence type="ECO:0000256" key="2">
    <source>
        <dbReference type="SAM" id="Phobius"/>
    </source>
</evidence>
<keyword evidence="2" id="KW-1133">Transmembrane helix</keyword>
<dbReference type="Proteomes" id="UP001236723">
    <property type="component" value="Unassembled WGS sequence"/>
</dbReference>
<dbReference type="EMBL" id="JAUSUP010000001">
    <property type="protein sequence ID" value="MDQ0351163.1"/>
    <property type="molecule type" value="Genomic_DNA"/>
</dbReference>
<feature type="compositionally biased region" description="Acidic residues" evidence="1">
    <location>
        <begin position="88"/>
        <end position="97"/>
    </location>
</feature>
<sequence>MDERKKVRVTINQDSKDHRSHDLEQVLTPKSRGIHSFSSKKKFSVTVLRAVILAVALGTLFGFAMMYFFDLSTDQTPVGTPVETIGTQDDDEGEEGQSEGVSNQGDSTVFQTNLSTHEVFQLGVFSSEENAREMQLHLDLIPSVVTEDNGQYVLLTSLLQDSSLESEVINYFESNGLERNEDYISKTWTFSSEEVEVPGAVHDWLIHGEELIQQTELNDEWRERVEDWLSQLPNHYSDHNYLDEAINIITDHASNEGEQLLQNKTLLLTIYLFYDAI</sequence>
<protein>
    <recommendedName>
        <fullName evidence="5">SPOR domain-containing protein</fullName>
    </recommendedName>
</protein>
<feature type="region of interest" description="Disordered" evidence="1">
    <location>
        <begin position="79"/>
        <end position="105"/>
    </location>
</feature>
<gene>
    <name evidence="3" type="ORF">J2R98_000966</name>
</gene>
<keyword evidence="2" id="KW-0812">Transmembrane</keyword>
<evidence type="ECO:0000256" key="1">
    <source>
        <dbReference type="SAM" id="MobiDB-lite"/>
    </source>
</evidence>
<feature type="transmembrane region" description="Helical" evidence="2">
    <location>
        <begin position="47"/>
        <end position="69"/>
    </location>
</feature>
<feature type="region of interest" description="Disordered" evidence="1">
    <location>
        <begin position="1"/>
        <end position="21"/>
    </location>
</feature>